<dbReference type="Pfam" id="PF02214">
    <property type="entry name" value="BTB_2"/>
    <property type="match status" value="4"/>
</dbReference>
<dbReference type="Gene3D" id="3.30.710.10">
    <property type="entry name" value="Potassium Channel Kv1.1, Chain A"/>
    <property type="match status" value="4"/>
</dbReference>
<dbReference type="AlphaFoldDB" id="A0AAU9WW15"/>
<feature type="domain" description="TLDc" evidence="2">
    <location>
        <begin position="839"/>
        <end position="1014"/>
    </location>
</feature>
<dbReference type="Proteomes" id="UP001159428">
    <property type="component" value="Unassembled WGS sequence"/>
</dbReference>
<dbReference type="InterPro" id="IPR000210">
    <property type="entry name" value="BTB/POZ_dom"/>
</dbReference>
<dbReference type="SUPFAM" id="SSF54695">
    <property type="entry name" value="POZ domain"/>
    <property type="match status" value="4"/>
</dbReference>
<dbReference type="PANTHER" id="PTHR14499">
    <property type="entry name" value="POTASSIUM CHANNEL TETRAMERIZATION DOMAIN-CONTAINING"/>
    <property type="match status" value="1"/>
</dbReference>
<organism evidence="3 4">
    <name type="scientific">Pocillopora meandrina</name>
    <dbReference type="NCBI Taxonomy" id="46732"/>
    <lineage>
        <taxon>Eukaryota</taxon>
        <taxon>Metazoa</taxon>
        <taxon>Cnidaria</taxon>
        <taxon>Anthozoa</taxon>
        <taxon>Hexacorallia</taxon>
        <taxon>Scleractinia</taxon>
        <taxon>Astrocoeniina</taxon>
        <taxon>Pocilloporidae</taxon>
        <taxon>Pocillopora</taxon>
    </lineage>
</organism>
<evidence type="ECO:0000313" key="3">
    <source>
        <dbReference type="EMBL" id="CAH3128205.1"/>
    </source>
</evidence>
<name>A0AAU9WW15_9CNID</name>
<protein>
    <submittedName>
        <fullName evidence="3">Uncharacterized protein</fullName>
    </submittedName>
</protein>
<evidence type="ECO:0000259" key="2">
    <source>
        <dbReference type="PROSITE" id="PS51886"/>
    </source>
</evidence>
<dbReference type="SMART" id="SM00584">
    <property type="entry name" value="TLDc"/>
    <property type="match status" value="3"/>
</dbReference>
<feature type="domain" description="BTB" evidence="1">
    <location>
        <begin position="740"/>
        <end position="809"/>
    </location>
</feature>
<dbReference type="InterPro" id="IPR011333">
    <property type="entry name" value="SKP1/BTB/POZ_sf"/>
</dbReference>
<feature type="domain" description="BTB" evidence="1">
    <location>
        <begin position="64"/>
        <end position="135"/>
    </location>
</feature>
<dbReference type="PROSITE" id="PS51886">
    <property type="entry name" value="TLDC"/>
    <property type="match status" value="3"/>
</dbReference>
<feature type="domain" description="BTB" evidence="1">
    <location>
        <begin position="354"/>
        <end position="423"/>
    </location>
</feature>
<sequence>MQQVQSIPSIVKLNVGGHFFTTSLQTLTKSKIKAQELQPGDSLYPIKCRMALSRNHGVPNEENVNHIIKLNIGGHYFTTSRQTLTKDPESELAAIFSNRSKFIECEDGAFFIDRDGTHFRFILNYLRTGKLTFPEGEKAFKELQEEAEYYRIKGMLDELEFDSEIITNDNHRSLLLRWLPPQDTQERRRRLRLLFRASQDGFMAKTFHSKCDNKGPTVTIVQSGKYIFGGFTEESWDSKYSSVIRIVQTEFKPTKMPVKQESEYAIYCKSDYGPTFGLGKDGYDLHISDKANKFTSSSVSLGETYNNPTYNDFFTGKTHFHVTNYELGDSPYTKMALSRQQEAPNEEDINPISPTIKLNIGGHYFTTTLQTLTKDPNSMLAAMFSGKFDMKPAEDGAFFIDRDGTHFRFILNYLRTGKLTFPEGEKAFKELQEEAEYYQIKGILDELEFNSEIITNDNHRSLLLRWLPPQDTQERRRRLRLLFRASQDGFMAKTFHSKCDNKGPTVTIVQSGKYIFGGFTEESWGTKYSNYTRCTEAFLFSMVNPSGSEPTKMPLKRESQYAICCRSDYGPTFGLGRDGHDLHISGNANISASSSVFLGETYNNPTYNDPESKAELFFTGKTNFHVTNYEEDVNRVSPTIKLNIGGHYFTTTRETLTKDPNSRLASMLSGTLDLKPAEDGAFFFDRDGTHFRFILNYLRDGKIIVPEGVTAFRQLLEEAKFYQIRGLSDELNSEWLKTEGRVRINVGGHYFTTTRQTLTKGPNSMLNSFFSEIFDEKPDVDGAFFIDRDGTHFRFILNYLRTMELSFPEGEIAFRELQAEAQFYQIQGILDKLQFNSEIVTDNEHRKKLFQWLPPQDTQERRRRLRLLFRASQDGFMAETFHSKCDNKGPTITIVQSGDNIFGGFTEESWASQGDYTRCTEAFLFSMVNPSGTEPTIMRLERESQYAIFCRSDYGPTFGSVGDGHDLHISGKANIFTSSSVSLGETYNIPTDADLFFTGETRFHVTNYEVFELVN</sequence>
<dbReference type="EMBL" id="CALNXJ010000023">
    <property type="protein sequence ID" value="CAH3128205.1"/>
    <property type="molecule type" value="Genomic_DNA"/>
</dbReference>
<dbReference type="PANTHER" id="PTHR14499:SF136">
    <property type="entry name" value="GH08630P"/>
    <property type="match status" value="1"/>
</dbReference>
<keyword evidence="4" id="KW-1185">Reference proteome</keyword>
<dbReference type="SMART" id="SM00225">
    <property type="entry name" value="BTB"/>
    <property type="match status" value="4"/>
</dbReference>
<gene>
    <name evidence="3" type="ORF">PMEA_00013360</name>
</gene>
<dbReference type="InterPro" id="IPR006571">
    <property type="entry name" value="TLDc_dom"/>
</dbReference>
<feature type="domain" description="TLDc" evidence="2">
    <location>
        <begin position="453"/>
        <end position="635"/>
    </location>
</feature>
<dbReference type="PROSITE" id="PS50097">
    <property type="entry name" value="BTB"/>
    <property type="match status" value="3"/>
</dbReference>
<accession>A0AAU9WW15</accession>
<evidence type="ECO:0000313" key="4">
    <source>
        <dbReference type="Proteomes" id="UP001159428"/>
    </source>
</evidence>
<dbReference type="InterPro" id="IPR003131">
    <property type="entry name" value="T1-type_BTB"/>
</dbReference>
<proteinExistence type="predicted"/>
<comment type="caution">
    <text evidence="3">The sequence shown here is derived from an EMBL/GenBank/DDBJ whole genome shotgun (WGS) entry which is preliminary data.</text>
</comment>
<reference evidence="3 4" key="1">
    <citation type="submission" date="2022-05" db="EMBL/GenBank/DDBJ databases">
        <authorList>
            <consortium name="Genoscope - CEA"/>
            <person name="William W."/>
        </authorList>
    </citation>
    <scope>NUCLEOTIDE SEQUENCE [LARGE SCALE GENOMIC DNA]</scope>
</reference>
<dbReference type="GO" id="GO:0051260">
    <property type="term" value="P:protein homooligomerization"/>
    <property type="evidence" value="ECO:0007669"/>
    <property type="project" value="InterPro"/>
</dbReference>
<feature type="domain" description="TLDc" evidence="2">
    <location>
        <begin position="165"/>
        <end position="305"/>
    </location>
</feature>
<evidence type="ECO:0000259" key="1">
    <source>
        <dbReference type="PROSITE" id="PS50097"/>
    </source>
</evidence>
<dbReference type="Pfam" id="PF07534">
    <property type="entry name" value="TLD"/>
    <property type="match status" value="3"/>
</dbReference>